<proteinExistence type="predicted"/>
<dbReference type="Proteomes" id="UP001162156">
    <property type="component" value="Unassembled WGS sequence"/>
</dbReference>
<organism evidence="2 3">
    <name type="scientific">Rhamnusium bicolor</name>
    <dbReference type="NCBI Taxonomy" id="1586634"/>
    <lineage>
        <taxon>Eukaryota</taxon>
        <taxon>Metazoa</taxon>
        <taxon>Ecdysozoa</taxon>
        <taxon>Arthropoda</taxon>
        <taxon>Hexapoda</taxon>
        <taxon>Insecta</taxon>
        <taxon>Pterygota</taxon>
        <taxon>Neoptera</taxon>
        <taxon>Endopterygota</taxon>
        <taxon>Coleoptera</taxon>
        <taxon>Polyphaga</taxon>
        <taxon>Cucujiformia</taxon>
        <taxon>Chrysomeloidea</taxon>
        <taxon>Cerambycidae</taxon>
        <taxon>Lepturinae</taxon>
        <taxon>Rhagiini</taxon>
        <taxon>Rhamnusium</taxon>
    </lineage>
</organism>
<evidence type="ECO:0000313" key="3">
    <source>
        <dbReference type="Proteomes" id="UP001162156"/>
    </source>
</evidence>
<protein>
    <submittedName>
        <fullName evidence="2">Uncharacterized protein</fullName>
    </submittedName>
</protein>
<feature type="compositionally biased region" description="Polar residues" evidence="1">
    <location>
        <begin position="194"/>
        <end position="203"/>
    </location>
</feature>
<sequence length="349" mass="39690">MAECINRDSELPKQDCTSPSPTETVCLDSICTDNIPVVVCDICSDHSHVGSVNLADYWCILLMHCDNFMWLCHTCKQDIRRSLKACKLLCENIAQPFYQLKPRSDLENASTSQNNIEKLEFFKYNIPGEEKVEKTNFLNELGLVEECDDDASTNKDDNWEDCIDQDFPEELEPDNELTENFDEVSSCEEVTEVPSASQQATPKSSRSQKISSDSVERNLRKRKLDLNNGFPSKKMPAMSTTPNNNQSATTPPPVQSLSANTTPSSRTRAVIPTKDNPPPEMSEWLAQFSTWSNAERIMAINELIERCEPTQVRHMMQVIEPQFQRDFISLLPKRISFKCFIFPRTKGLT</sequence>
<feature type="compositionally biased region" description="Acidic residues" evidence="1">
    <location>
        <begin position="169"/>
        <end position="191"/>
    </location>
</feature>
<dbReference type="EMBL" id="JANEYF010002946">
    <property type="protein sequence ID" value="KAJ8940816.1"/>
    <property type="molecule type" value="Genomic_DNA"/>
</dbReference>
<evidence type="ECO:0000256" key="1">
    <source>
        <dbReference type="SAM" id="MobiDB-lite"/>
    </source>
</evidence>
<reference evidence="2" key="1">
    <citation type="journal article" date="2023" name="Insect Mol. Biol.">
        <title>Genome sequencing provides insights into the evolution of gene families encoding plant cell wall-degrading enzymes in longhorned beetles.</title>
        <authorList>
            <person name="Shin N.R."/>
            <person name="Okamura Y."/>
            <person name="Kirsch R."/>
            <person name="Pauchet Y."/>
        </authorList>
    </citation>
    <scope>NUCLEOTIDE SEQUENCE</scope>
    <source>
        <strain evidence="2">RBIC_L_NR</strain>
    </source>
</reference>
<feature type="compositionally biased region" description="Basic and acidic residues" evidence="1">
    <location>
        <begin position="1"/>
        <end position="13"/>
    </location>
</feature>
<keyword evidence="3" id="KW-1185">Reference proteome</keyword>
<comment type="caution">
    <text evidence="2">The sequence shown here is derived from an EMBL/GenBank/DDBJ whole genome shotgun (WGS) entry which is preliminary data.</text>
</comment>
<gene>
    <name evidence="2" type="ORF">NQ314_010574</name>
</gene>
<feature type="region of interest" description="Disordered" evidence="1">
    <location>
        <begin position="1"/>
        <end position="21"/>
    </location>
</feature>
<evidence type="ECO:0000313" key="2">
    <source>
        <dbReference type="EMBL" id="KAJ8940816.1"/>
    </source>
</evidence>
<dbReference type="AlphaFoldDB" id="A0AAV8XQT7"/>
<feature type="region of interest" description="Disordered" evidence="1">
    <location>
        <begin position="169"/>
        <end position="280"/>
    </location>
</feature>
<name>A0AAV8XQT7_9CUCU</name>
<feature type="compositionally biased region" description="Low complexity" evidence="1">
    <location>
        <begin position="204"/>
        <end position="213"/>
    </location>
</feature>
<feature type="compositionally biased region" description="Polar residues" evidence="1">
    <location>
        <begin position="238"/>
        <end position="267"/>
    </location>
</feature>
<dbReference type="Gene3D" id="1.20.1280.50">
    <property type="match status" value="1"/>
</dbReference>
<accession>A0AAV8XQT7</accession>